<comment type="caution">
    <text evidence="11">The sequence shown here is derived from an EMBL/GenBank/DDBJ whole genome shotgun (WGS) entry which is preliminary data.</text>
</comment>
<comment type="similarity">
    <text evidence="2 10">Belongs to the gluconokinase GntK/GntV family.</text>
</comment>
<evidence type="ECO:0000313" key="11">
    <source>
        <dbReference type="EMBL" id="OAT32507.1"/>
    </source>
</evidence>
<comment type="catalytic activity">
    <reaction evidence="9 10">
        <text>D-gluconate + ATP = 6-phospho-D-gluconate + ADP + H(+)</text>
        <dbReference type="Rhea" id="RHEA:19433"/>
        <dbReference type="ChEBI" id="CHEBI:15378"/>
        <dbReference type="ChEBI" id="CHEBI:18391"/>
        <dbReference type="ChEBI" id="CHEBI:30616"/>
        <dbReference type="ChEBI" id="CHEBI:58759"/>
        <dbReference type="ChEBI" id="CHEBI:456216"/>
        <dbReference type="EC" id="2.7.1.12"/>
    </reaction>
</comment>
<evidence type="ECO:0000256" key="3">
    <source>
        <dbReference type="ARBA" id="ARBA00012054"/>
    </source>
</evidence>
<dbReference type="NCBIfam" id="TIGR01313">
    <property type="entry name" value="therm_gnt_kin"/>
    <property type="match status" value="1"/>
</dbReference>
<evidence type="ECO:0000256" key="8">
    <source>
        <dbReference type="ARBA" id="ARBA00023064"/>
    </source>
</evidence>
<dbReference type="Gene3D" id="3.40.50.300">
    <property type="entry name" value="P-loop containing nucleotide triphosphate hydrolases"/>
    <property type="match status" value="1"/>
</dbReference>
<dbReference type="GO" id="GO:0005737">
    <property type="term" value="C:cytoplasm"/>
    <property type="evidence" value="ECO:0007669"/>
    <property type="project" value="TreeGrafter"/>
</dbReference>
<organism evidence="11 12">
    <name type="scientific">Proteus myxofaciens ATCC 19692</name>
    <dbReference type="NCBI Taxonomy" id="1354337"/>
    <lineage>
        <taxon>Bacteria</taxon>
        <taxon>Pseudomonadati</taxon>
        <taxon>Pseudomonadota</taxon>
        <taxon>Gammaproteobacteria</taxon>
        <taxon>Enterobacterales</taxon>
        <taxon>Morganellaceae</taxon>
        <taxon>Proteus</taxon>
    </lineage>
</organism>
<keyword evidence="6 10" id="KW-0418">Kinase</keyword>
<proteinExistence type="inferred from homology"/>
<comment type="pathway">
    <text evidence="1">Carbohydrate acid metabolism.</text>
</comment>
<dbReference type="Pfam" id="PF13671">
    <property type="entry name" value="AAA_33"/>
    <property type="match status" value="1"/>
</dbReference>
<dbReference type="OrthoDB" id="9795716at2"/>
<dbReference type="InterPro" id="IPR006001">
    <property type="entry name" value="Therm_gnt_kin"/>
</dbReference>
<evidence type="ECO:0000256" key="9">
    <source>
        <dbReference type="ARBA" id="ARBA00048090"/>
    </source>
</evidence>
<protein>
    <recommendedName>
        <fullName evidence="3 10">Gluconokinase</fullName>
        <ecNumber evidence="3 10">2.7.1.12</ecNumber>
    </recommendedName>
</protein>
<dbReference type="EMBL" id="LXEN01000057">
    <property type="protein sequence ID" value="OAT32507.1"/>
    <property type="molecule type" value="Genomic_DNA"/>
</dbReference>
<name>A0A198G566_9GAMM</name>
<keyword evidence="12" id="KW-1185">Reference proteome</keyword>
<sequence>MSDTQSLHHVFILMGVSGSGKSAVASGVAQRTGAAFLDGDFLHPRSNITKMASGHALNDEDRKPWLKALNDAAFAMQRTNNLSLIVCSALKKQYRDMLRDGNKCLHFLYLKGDYTLIEERLKARKGHFFKPQMLVTQFETLEEPTDAEKDVYKIDISATLDDVIENTIKTIHSVAETASEGCKV</sequence>
<evidence type="ECO:0000256" key="6">
    <source>
        <dbReference type="ARBA" id="ARBA00022777"/>
    </source>
</evidence>
<dbReference type="EC" id="2.7.1.12" evidence="3 10"/>
<dbReference type="GO" id="GO:0019521">
    <property type="term" value="P:D-gluconate metabolic process"/>
    <property type="evidence" value="ECO:0007669"/>
    <property type="project" value="UniProtKB-KW"/>
</dbReference>
<dbReference type="CDD" id="cd02021">
    <property type="entry name" value="GntK"/>
    <property type="match status" value="1"/>
</dbReference>
<dbReference type="PATRIC" id="fig|1354337.4.peg.1328"/>
<accession>A0A198G566</accession>
<evidence type="ECO:0000256" key="4">
    <source>
        <dbReference type="ARBA" id="ARBA00022679"/>
    </source>
</evidence>
<keyword evidence="8" id="KW-0311">Gluconate utilization</keyword>
<keyword evidence="4 10" id="KW-0808">Transferase</keyword>
<evidence type="ECO:0000256" key="5">
    <source>
        <dbReference type="ARBA" id="ARBA00022741"/>
    </source>
</evidence>
<dbReference type="SUPFAM" id="SSF52540">
    <property type="entry name" value="P-loop containing nucleoside triphosphate hydrolases"/>
    <property type="match status" value="1"/>
</dbReference>
<evidence type="ECO:0000313" key="12">
    <source>
        <dbReference type="Proteomes" id="UP000094023"/>
    </source>
</evidence>
<dbReference type="AlphaFoldDB" id="A0A198G566"/>
<evidence type="ECO:0000256" key="10">
    <source>
        <dbReference type="RuleBase" id="RU363066"/>
    </source>
</evidence>
<evidence type="ECO:0000256" key="2">
    <source>
        <dbReference type="ARBA" id="ARBA00008420"/>
    </source>
</evidence>
<dbReference type="GO" id="GO:0046316">
    <property type="term" value="F:gluconokinase activity"/>
    <property type="evidence" value="ECO:0007669"/>
    <property type="project" value="UniProtKB-EC"/>
</dbReference>
<evidence type="ECO:0000256" key="7">
    <source>
        <dbReference type="ARBA" id="ARBA00022840"/>
    </source>
</evidence>
<dbReference type="STRING" id="1354337.M983_1305"/>
<dbReference type="PANTHER" id="PTHR43442:SF1">
    <property type="entry name" value="THERMORESISTANT GLUCONOKINASE"/>
    <property type="match status" value="1"/>
</dbReference>
<evidence type="ECO:0000256" key="1">
    <source>
        <dbReference type="ARBA" id="ARBA00004761"/>
    </source>
</evidence>
<dbReference type="PANTHER" id="PTHR43442">
    <property type="entry name" value="GLUCONOKINASE-RELATED"/>
    <property type="match status" value="1"/>
</dbReference>
<dbReference type="RefSeq" id="WP_066748902.1">
    <property type="nucleotide sequence ID" value="NZ_LXEN01000057.1"/>
</dbReference>
<dbReference type="FunFam" id="3.40.50.300:FF:000522">
    <property type="entry name" value="Gluconokinase"/>
    <property type="match status" value="1"/>
</dbReference>
<gene>
    <name evidence="11" type="ORF">M983_1305</name>
</gene>
<keyword evidence="7 10" id="KW-0067">ATP-binding</keyword>
<reference evidence="11 12" key="1">
    <citation type="submission" date="2016-04" db="EMBL/GenBank/DDBJ databases">
        <title>ATOL: Assembling a taxonomically balanced genome-scale reconstruction of the evolutionary history of the Enterobacteriaceae.</title>
        <authorList>
            <person name="Plunkett G.III."/>
            <person name="Neeno-Eckwall E.C."/>
            <person name="Glasner J.D."/>
            <person name="Perna N.T."/>
        </authorList>
    </citation>
    <scope>NUCLEOTIDE SEQUENCE [LARGE SCALE GENOMIC DNA]</scope>
    <source>
        <strain evidence="11 12">ATCC 19692</strain>
    </source>
</reference>
<dbReference type="GO" id="GO:0005524">
    <property type="term" value="F:ATP binding"/>
    <property type="evidence" value="ECO:0007669"/>
    <property type="project" value="UniProtKB-KW"/>
</dbReference>
<dbReference type="Proteomes" id="UP000094023">
    <property type="component" value="Unassembled WGS sequence"/>
</dbReference>
<dbReference type="InterPro" id="IPR027417">
    <property type="entry name" value="P-loop_NTPase"/>
</dbReference>
<dbReference type="NCBIfam" id="NF008583">
    <property type="entry name" value="PRK11545.1"/>
    <property type="match status" value="1"/>
</dbReference>
<keyword evidence="5 10" id="KW-0547">Nucleotide-binding</keyword>